<feature type="coiled-coil region" evidence="2">
    <location>
        <begin position="233"/>
        <end position="260"/>
    </location>
</feature>
<dbReference type="SUPFAM" id="SSF51261">
    <property type="entry name" value="Duplicated hybrid motif"/>
    <property type="match status" value="1"/>
</dbReference>
<evidence type="ECO:0000259" key="5">
    <source>
        <dbReference type="Pfam" id="PF01551"/>
    </source>
</evidence>
<dbReference type="PANTHER" id="PTHR21666:SF289">
    <property type="entry name" value="L-ALA--D-GLU ENDOPEPTIDASE"/>
    <property type="match status" value="1"/>
</dbReference>
<keyword evidence="2" id="KW-0175">Coiled coil</keyword>
<evidence type="ECO:0000256" key="4">
    <source>
        <dbReference type="SAM" id="SignalP"/>
    </source>
</evidence>
<keyword evidence="7" id="KW-1185">Reference proteome</keyword>
<evidence type="ECO:0000313" key="7">
    <source>
        <dbReference type="Proteomes" id="UP000293347"/>
    </source>
</evidence>
<feature type="region of interest" description="Disordered" evidence="3">
    <location>
        <begin position="187"/>
        <end position="208"/>
    </location>
</feature>
<dbReference type="GO" id="GO:0004222">
    <property type="term" value="F:metalloendopeptidase activity"/>
    <property type="evidence" value="ECO:0007669"/>
    <property type="project" value="TreeGrafter"/>
</dbReference>
<reference evidence="6 7" key="1">
    <citation type="submission" date="2019-02" db="EMBL/GenBank/DDBJ databases">
        <title>Pedobacter sp. RP-1-14 sp. nov., isolated from Arctic soil.</title>
        <authorList>
            <person name="Dahal R.H."/>
        </authorList>
    </citation>
    <scope>NUCLEOTIDE SEQUENCE [LARGE SCALE GENOMIC DNA]</scope>
    <source>
        <strain evidence="6 7">RP-1-14</strain>
    </source>
</reference>
<dbReference type="RefSeq" id="WP_131596911.1">
    <property type="nucleotide sequence ID" value="NZ_SJSL01000004.1"/>
</dbReference>
<organism evidence="6 7">
    <name type="scientific">Pedobacter psychroterrae</name>
    <dbReference type="NCBI Taxonomy" id="2530453"/>
    <lineage>
        <taxon>Bacteria</taxon>
        <taxon>Pseudomonadati</taxon>
        <taxon>Bacteroidota</taxon>
        <taxon>Sphingobacteriia</taxon>
        <taxon>Sphingobacteriales</taxon>
        <taxon>Sphingobacteriaceae</taxon>
        <taxon>Pedobacter</taxon>
    </lineage>
</organism>
<dbReference type="InterPro" id="IPR050570">
    <property type="entry name" value="Cell_wall_metabolism_enzyme"/>
</dbReference>
<evidence type="ECO:0000256" key="2">
    <source>
        <dbReference type="SAM" id="Coils"/>
    </source>
</evidence>
<feature type="compositionally biased region" description="Polar residues" evidence="3">
    <location>
        <begin position="195"/>
        <end position="207"/>
    </location>
</feature>
<evidence type="ECO:0000256" key="3">
    <source>
        <dbReference type="SAM" id="MobiDB-lite"/>
    </source>
</evidence>
<evidence type="ECO:0000256" key="1">
    <source>
        <dbReference type="ARBA" id="ARBA00022729"/>
    </source>
</evidence>
<name>A0A4R0NHV3_9SPHI</name>
<dbReference type="OrthoDB" id="9815884at2"/>
<dbReference type="PANTHER" id="PTHR21666">
    <property type="entry name" value="PEPTIDASE-RELATED"/>
    <property type="match status" value="1"/>
</dbReference>
<feature type="domain" description="M23ase beta-sheet core" evidence="5">
    <location>
        <begin position="322"/>
        <end position="411"/>
    </location>
</feature>
<sequence>MKLKRLLFILLLIIATPNLFAQSSSELKRKKQALQREIELLQKNANKAATNKKLTLNQINNLNAQIGLMQNKIEVINSEIKGLDNRIHENTNSVKNLKGQLGSLRKEYANMIRFAQRNRNSYERMMFIFASKDFYQAYMRMKHIQQVGAYRKKQAGYIEVKEKNLKYEIVILDKNLKEKSHLVQEQLSEKDKLGQSKNKQSQALTKFSKQEQQLKQDIVLRKKKQASLDRDISTAIAREIAAARKKVEEEERKAAAKAKAANKPKPVVAKAKTSAEYLTASPKAAKLSSDFERNRGSLPYPVNGTITERFGKHMEGQATYVNNGVNIETSEGASVKAVFNGEVRSVACPGGTCYILIKHGQYFTVYQNLKSVSVSVGDNVTTNQAIGVVASTYGQNMLQFQIIRSKDFLNPEGWIRK</sequence>
<protein>
    <submittedName>
        <fullName evidence="6">Peptidase M23</fullName>
    </submittedName>
</protein>
<comment type="caution">
    <text evidence="6">The sequence shown here is derived from an EMBL/GenBank/DDBJ whole genome shotgun (WGS) entry which is preliminary data.</text>
</comment>
<dbReference type="CDD" id="cd12797">
    <property type="entry name" value="M23_peptidase"/>
    <property type="match status" value="1"/>
</dbReference>
<proteinExistence type="predicted"/>
<feature type="coiled-coil region" evidence="2">
    <location>
        <begin position="24"/>
        <end position="79"/>
    </location>
</feature>
<dbReference type="EMBL" id="SJSL01000004">
    <property type="protein sequence ID" value="TCD00056.1"/>
    <property type="molecule type" value="Genomic_DNA"/>
</dbReference>
<dbReference type="Gene3D" id="6.10.250.3150">
    <property type="match status" value="1"/>
</dbReference>
<evidence type="ECO:0000313" key="6">
    <source>
        <dbReference type="EMBL" id="TCD00056.1"/>
    </source>
</evidence>
<gene>
    <name evidence="6" type="ORF">EZ437_15160</name>
</gene>
<feature type="signal peptide" evidence="4">
    <location>
        <begin position="1"/>
        <end position="21"/>
    </location>
</feature>
<dbReference type="AlphaFoldDB" id="A0A4R0NHV3"/>
<dbReference type="InterPro" id="IPR016047">
    <property type="entry name" value="M23ase_b-sheet_dom"/>
</dbReference>
<dbReference type="Pfam" id="PF01551">
    <property type="entry name" value="Peptidase_M23"/>
    <property type="match status" value="1"/>
</dbReference>
<dbReference type="Gene3D" id="2.70.70.10">
    <property type="entry name" value="Glucose Permease (Domain IIA)"/>
    <property type="match status" value="1"/>
</dbReference>
<accession>A0A4R0NHV3</accession>
<feature type="chain" id="PRO_5020300096" evidence="4">
    <location>
        <begin position="22"/>
        <end position="417"/>
    </location>
</feature>
<dbReference type="Proteomes" id="UP000293347">
    <property type="component" value="Unassembled WGS sequence"/>
</dbReference>
<keyword evidence="1 4" id="KW-0732">Signal</keyword>
<dbReference type="InterPro" id="IPR011055">
    <property type="entry name" value="Dup_hybrid_motif"/>
</dbReference>